<dbReference type="InterPro" id="IPR000073">
    <property type="entry name" value="AB_hydrolase_1"/>
</dbReference>
<sequence>MTKTEAADRADIFVPHAFGEHTVDLGEIRMNYAVAGDAALPALLLIPGQSESWWGYERALTLLGEKFQAYAVDLRGQGRSTWTPGRYTLDILGNDLVRFIDLVIGRPTLVAGLSSGGVLSAWLSAFAKPGQIRGAVYEDPPLFASETRPACGPSIRQAMGPVLESRHKWLGDQWSIGDWRGMQKALPDELPAALVDSLSAMAASEEEADTDDRPAQNLLEYDPEWARSFVSGTVTAGCDHATMLGGVRVPVLFTHHYRDIDPTTGHLLGAISDLQVARVRSIIEAAGQPFTYRSFPEMPHSMHGADPELYARTVIDWVDSLP</sequence>
<keyword evidence="3" id="KW-1185">Reference proteome</keyword>
<protein>
    <submittedName>
        <fullName evidence="2">Pimeloyl-ACP methyl ester carboxylesterase</fullName>
    </submittedName>
</protein>
<feature type="domain" description="AB hydrolase-1" evidence="1">
    <location>
        <begin position="43"/>
        <end position="312"/>
    </location>
</feature>
<dbReference type="GO" id="GO:0003824">
    <property type="term" value="F:catalytic activity"/>
    <property type="evidence" value="ECO:0007669"/>
    <property type="project" value="UniProtKB-ARBA"/>
</dbReference>
<dbReference type="InterPro" id="IPR029058">
    <property type="entry name" value="AB_hydrolase_fold"/>
</dbReference>
<evidence type="ECO:0000313" key="2">
    <source>
        <dbReference type="EMBL" id="NYI92342.1"/>
    </source>
</evidence>
<evidence type="ECO:0000259" key="1">
    <source>
        <dbReference type="Pfam" id="PF12697"/>
    </source>
</evidence>
<organism evidence="2 3">
    <name type="scientific">Amycolatopsis endophytica</name>
    <dbReference type="NCBI Taxonomy" id="860233"/>
    <lineage>
        <taxon>Bacteria</taxon>
        <taxon>Bacillati</taxon>
        <taxon>Actinomycetota</taxon>
        <taxon>Actinomycetes</taxon>
        <taxon>Pseudonocardiales</taxon>
        <taxon>Pseudonocardiaceae</taxon>
        <taxon>Amycolatopsis</taxon>
    </lineage>
</organism>
<dbReference type="Proteomes" id="UP000549616">
    <property type="component" value="Unassembled WGS sequence"/>
</dbReference>
<dbReference type="PANTHER" id="PTHR46438">
    <property type="entry name" value="ALPHA/BETA-HYDROLASES SUPERFAMILY PROTEIN"/>
    <property type="match status" value="1"/>
</dbReference>
<dbReference type="Pfam" id="PF12697">
    <property type="entry name" value="Abhydrolase_6"/>
    <property type="match status" value="1"/>
</dbReference>
<gene>
    <name evidence="2" type="ORF">HNR02_005717</name>
</gene>
<proteinExistence type="predicted"/>
<comment type="caution">
    <text evidence="2">The sequence shown here is derived from an EMBL/GenBank/DDBJ whole genome shotgun (WGS) entry which is preliminary data.</text>
</comment>
<dbReference type="RefSeq" id="WP_179776582.1">
    <property type="nucleotide sequence ID" value="NZ_JACCFK010000002.1"/>
</dbReference>
<name>A0A853BC63_9PSEU</name>
<dbReference type="ESTHER" id="9pseu-a0a853bc63">
    <property type="family name" value="Zearalenone-hydrolase-fam2"/>
</dbReference>
<dbReference type="Gene3D" id="3.40.50.1820">
    <property type="entry name" value="alpha/beta hydrolase"/>
    <property type="match status" value="1"/>
</dbReference>
<dbReference type="SUPFAM" id="SSF53474">
    <property type="entry name" value="alpha/beta-Hydrolases"/>
    <property type="match status" value="1"/>
</dbReference>
<accession>A0A853BC63</accession>
<reference evidence="2 3" key="1">
    <citation type="submission" date="2020-07" db="EMBL/GenBank/DDBJ databases">
        <title>Sequencing the genomes of 1000 actinobacteria strains.</title>
        <authorList>
            <person name="Klenk H.-P."/>
        </authorList>
    </citation>
    <scope>NUCLEOTIDE SEQUENCE [LARGE SCALE GENOMIC DNA]</scope>
    <source>
        <strain evidence="2 3">DSM 104006</strain>
    </source>
</reference>
<evidence type="ECO:0000313" key="3">
    <source>
        <dbReference type="Proteomes" id="UP000549616"/>
    </source>
</evidence>
<dbReference type="PANTHER" id="PTHR46438:SF2">
    <property type="entry name" value="ALPHA_BETA-HYDROLASES SUPERFAMILY PROTEIN"/>
    <property type="match status" value="1"/>
</dbReference>
<dbReference type="AlphaFoldDB" id="A0A853BC63"/>
<dbReference type="EMBL" id="JACCFK010000002">
    <property type="protein sequence ID" value="NYI92342.1"/>
    <property type="molecule type" value="Genomic_DNA"/>
</dbReference>